<feature type="transmembrane region" description="Helical" evidence="3">
    <location>
        <begin position="34"/>
        <end position="52"/>
    </location>
</feature>
<evidence type="ECO:0000313" key="6">
    <source>
        <dbReference type="Proteomes" id="UP000243591"/>
    </source>
</evidence>
<feature type="transmembrane region" description="Helical" evidence="3">
    <location>
        <begin position="88"/>
        <end position="113"/>
    </location>
</feature>
<organism evidence="5 6">
    <name type="scientific">Brochothrix thermosphacta</name>
    <name type="common">Microbacterium thermosphactum</name>
    <dbReference type="NCBI Taxonomy" id="2756"/>
    <lineage>
        <taxon>Bacteria</taxon>
        <taxon>Bacillati</taxon>
        <taxon>Bacillota</taxon>
        <taxon>Bacilli</taxon>
        <taxon>Bacillales</taxon>
        <taxon>Listeriaceae</taxon>
        <taxon>Brochothrix</taxon>
    </lineage>
</organism>
<feature type="transmembrane region" description="Helical" evidence="3">
    <location>
        <begin position="207"/>
        <end position="226"/>
    </location>
</feature>
<keyword evidence="6" id="KW-1185">Reference proteome</keyword>
<dbReference type="KEGG" id="bths:CNY62_11745"/>
<evidence type="ECO:0000256" key="3">
    <source>
        <dbReference type="SAM" id="Phobius"/>
    </source>
</evidence>
<feature type="transmembrane region" description="Helical" evidence="3">
    <location>
        <begin position="263"/>
        <end position="280"/>
    </location>
</feature>
<sequence>MNKIALIQLSIAMAIFGSIGLFSRLTGLPAIELIFVRSICATLFLLAVWLLTRTYKKETWDKRELLMITLCGVSNLFNWIFLFKAFEVISITVAISLYHIGPILMLVVGAMIYREKLSRGIMIAMFACFVGTIFIMGTDVFTAETPNWQGISYGLLAAVFYASTMLLGTTFHKTSVYMTTLIQMFTAVVLLAPFIKYDSYQHLTNTQWFYALLTGVVHTGIVYLLLYSSIRNLTPTVVSFMVFIDPAVAILLDIIIIGFLPSSLQIIGILAIFFGLFYAIRPQKKVLIPPAK</sequence>
<keyword evidence="3" id="KW-0812">Transmembrane</keyword>
<keyword evidence="3" id="KW-1133">Transmembrane helix</keyword>
<comment type="similarity">
    <text evidence="2">Belongs to the EamA transporter family.</text>
</comment>
<reference evidence="5 6" key="1">
    <citation type="submission" date="2017-09" db="EMBL/GenBank/DDBJ databases">
        <title>Complete Genome Sequences of Two Strains of the Meat Spoilage Bacterium Brochothrix thermosphacta Isolated from Ground Chicken.</title>
        <authorList>
            <person name="Paoli G.C."/>
            <person name="Wijey C."/>
            <person name="Chen C.-Y."/>
            <person name="Nguyen L."/>
            <person name="Yan X."/>
            <person name="Irwin P.L."/>
        </authorList>
    </citation>
    <scope>NUCLEOTIDE SEQUENCE [LARGE SCALE GENOMIC DNA]</scope>
    <source>
        <strain evidence="5 6">BI</strain>
    </source>
</reference>
<accession>A0A1D2JXF4</accession>
<feature type="transmembrane region" description="Helical" evidence="3">
    <location>
        <begin position="238"/>
        <end position="257"/>
    </location>
</feature>
<evidence type="ECO:0000313" key="5">
    <source>
        <dbReference type="EMBL" id="ATF26976.1"/>
    </source>
</evidence>
<dbReference type="Pfam" id="PF00892">
    <property type="entry name" value="EamA"/>
    <property type="match status" value="2"/>
</dbReference>
<dbReference type="EMBL" id="CP023483">
    <property type="protein sequence ID" value="ATF26976.1"/>
    <property type="molecule type" value="Genomic_DNA"/>
</dbReference>
<feature type="transmembrane region" description="Helical" evidence="3">
    <location>
        <begin position="150"/>
        <end position="169"/>
    </location>
</feature>
<evidence type="ECO:0000259" key="4">
    <source>
        <dbReference type="Pfam" id="PF00892"/>
    </source>
</evidence>
<gene>
    <name evidence="5" type="ORF">CNY62_11745</name>
</gene>
<dbReference type="STRING" id="2756.BFR44_04340"/>
<dbReference type="PANTHER" id="PTHR22911:SF102">
    <property type="entry name" value="MEMBRANE PROTEIN"/>
    <property type="match status" value="1"/>
</dbReference>
<proteinExistence type="inferred from homology"/>
<feature type="domain" description="EamA" evidence="4">
    <location>
        <begin position="149"/>
        <end position="278"/>
    </location>
</feature>
<dbReference type="OrthoDB" id="9814238at2"/>
<feature type="transmembrane region" description="Helical" evidence="3">
    <location>
        <begin position="120"/>
        <end position="138"/>
    </location>
</feature>
<dbReference type="PANTHER" id="PTHR22911">
    <property type="entry name" value="ACYL-MALONYL CONDENSING ENZYME-RELATED"/>
    <property type="match status" value="1"/>
</dbReference>
<feature type="transmembrane region" description="Helical" evidence="3">
    <location>
        <begin position="64"/>
        <end position="82"/>
    </location>
</feature>
<dbReference type="Proteomes" id="UP000243591">
    <property type="component" value="Chromosome"/>
</dbReference>
<comment type="subcellular location">
    <subcellularLocation>
        <location evidence="1">Endomembrane system</location>
        <topology evidence="1">Multi-pass membrane protein</topology>
    </subcellularLocation>
</comment>
<evidence type="ECO:0000256" key="1">
    <source>
        <dbReference type="ARBA" id="ARBA00004127"/>
    </source>
</evidence>
<dbReference type="InterPro" id="IPR000620">
    <property type="entry name" value="EamA_dom"/>
</dbReference>
<dbReference type="SUPFAM" id="SSF103481">
    <property type="entry name" value="Multidrug resistance efflux transporter EmrE"/>
    <property type="match status" value="2"/>
</dbReference>
<keyword evidence="3" id="KW-0472">Membrane</keyword>
<name>A0A1D2JXF4_BROTH</name>
<feature type="transmembrane region" description="Helical" evidence="3">
    <location>
        <begin position="176"/>
        <end position="195"/>
    </location>
</feature>
<feature type="domain" description="EamA" evidence="4">
    <location>
        <begin position="5"/>
        <end position="136"/>
    </location>
</feature>
<dbReference type="AlphaFoldDB" id="A0A1D2JXF4"/>
<dbReference type="RefSeq" id="WP_069120340.1">
    <property type="nucleotide sequence ID" value="NZ_CBCPHX010000001.1"/>
</dbReference>
<dbReference type="GO" id="GO:0016020">
    <property type="term" value="C:membrane"/>
    <property type="evidence" value="ECO:0007669"/>
    <property type="project" value="InterPro"/>
</dbReference>
<protein>
    <submittedName>
        <fullName evidence="5">EamA/RhaT family transporter</fullName>
    </submittedName>
</protein>
<dbReference type="InterPro" id="IPR037185">
    <property type="entry name" value="EmrE-like"/>
</dbReference>
<evidence type="ECO:0000256" key="2">
    <source>
        <dbReference type="ARBA" id="ARBA00007362"/>
    </source>
</evidence>